<dbReference type="PANTHER" id="PTHR46033">
    <property type="entry name" value="PROTEIN MAIN-LIKE 2"/>
    <property type="match status" value="1"/>
</dbReference>
<dbReference type="PANTHER" id="PTHR46033:SF8">
    <property type="entry name" value="PROTEIN MAINTENANCE OF MERISTEMS-LIKE"/>
    <property type="match status" value="1"/>
</dbReference>
<dbReference type="InterPro" id="IPR019557">
    <property type="entry name" value="AminoTfrase-like_pln_mobile"/>
</dbReference>
<dbReference type="Pfam" id="PF10536">
    <property type="entry name" value="PMD"/>
    <property type="match status" value="1"/>
</dbReference>
<name>A0AAV0S2I1_9ROSI</name>
<dbReference type="InterPro" id="IPR044824">
    <property type="entry name" value="MAIN-like"/>
</dbReference>
<proteinExistence type="predicted"/>
<dbReference type="GO" id="GO:0010073">
    <property type="term" value="P:meristem maintenance"/>
    <property type="evidence" value="ECO:0007669"/>
    <property type="project" value="InterPro"/>
</dbReference>
<feature type="domain" description="Aminotransferase-like plant mobile" evidence="1">
    <location>
        <begin position="20"/>
        <end position="170"/>
    </location>
</feature>
<sequence length="185" mass="21133">EVSIYSKWYRGDGLLGVDALAHFHVVGLLAREAQCYLLLLLGSILFVNKSKDRVSSVVNLFVKRPEMQREYTWEAGTLAYLYRQLGFASRAQAKGVAGCLTLLQCWIYDHFPTLRPSRLEPRQLEQREAGTLKWRGISPHLTKKKNTLLLSYYRQTIDSLTPQQVVWTPYGLPPHLSVSIPCIRA</sequence>
<dbReference type="EMBL" id="CAMGYJ010000011">
    <property type="protein sequence ID" value="CAI0626098.1"/>
    <property type="molecule type" value="Genomic_DNA"/>
</dbReference>
<protein>
    <recommendedName>
        <fullName evidence="1">Aminotransferase-like plant mobile domain-containing protein</fullName>
    </recommendedName>
</protein>
<dbReference type="AlphaFoldDB" id="A0AAV0S2I1"/>
<accession>A0AAV0S2I1</accession>
<gene>
    <name evidence="2" type="ORF">LITE_LOCUS50712</name>
</gene>
<keyword evidence="3" id="KW-1185">Reference proteome</keyword>
<evidence type="ECO:0000313" key="2">
    <source>
        <dbReference type="EMBL" id="CAI0626098.1"/>
    </source>
</evidence>
<dbReference type="Proteomes" id="UP001154282">
    <property type="component" value="Unassembled WGS sequence"/>
</dbReference>
<reference evidence="2" key="1">
    <citation type="submission" date="2022-08" db="EMBL/GenBank/DDBJ databases">
        <authorList>
            <person name="Gutierrez-Valencia J."/>
        </authorList>
    </citation>
    <scope>NUCLEOTIDE SEQUENCE</scope>
</reference>
<comment type="caution">
    <text evidence="2">The sequence shown here is derived from an EMBL/GenBank/DDBJ whole genome shotgun (WGS) entry which is preliminary data.</text>
</comment>
<organism evidence="2 3">
    <name type="scientific">Linum tenue</name>
    <dbReference type="NCBI Taxonomy" id="586396"/>
    <lineage>
        <taxon>Eukaryota</taxon>
        <taxon>Viridiplantae</taxon>
        <taxon>Streptophyta</taxon>
        <taxon>Embryophyta</taxon>
        <taxon>Tracheophyta</taxon>
        <taxon>Spermatophyta</taxon>
        <taxon>Magnoliopsida</taxon>
        <taxon>eudicotyledons</taxon>
        <taxon>Gunneridae</taxon>
        <taxon>Pentapetalae</taxon>
        <taxon>rosids</taxon>
        <taxon>fabids</taxon>
        <taxon>Malpighiales</taxon>
        <taxon>Linaceae</taxon>
        <taxon>Linum</taxon>
    </lineage>
</organism>
<feature type="non-terminal residue" evidence="2">
    <location>
        <position position="1"/>
    </location>
</feature>
<evidence type="ECO:0000259" key="1">
    <source>
        <dbReference type="Pfam" id="PF10536"/>
    </source>
</evidence>
<evidence type="ECO:0000313" key="3">
    <source>
        <dbReference type="Proteomes" id="UP001154282"/>
    </source>
</evidence>